<comment type="caution">
    <text evidence="1">The sequence shown here is derived from an EMBL/GenBank/DDBJ whole genome shotgun (WGS) entry which is preliminary data.</text>
</comment>
<reference evidence="1 2" key="1">
    <citation type="submission" date="2017-09" db="EMBL/GenBank/DDBJ databases">
        <title>Depth-based differentiation of microbial function through sediment-hosted aquifers and enrichment of novel symbionts in the deep terrestrial subsurface.</title>
        <authorList>
            <person name="Probst A.J."/>
            <person name="Ladd B."/>
            <person name="Jarett J.K."/>
            <person name="Geller-Mcgrath D.E."/>
            <person name="Sieber C.M."/>
            <person name="Emerson J.B."/>
            <person name="Anantharaman K."/>
            <person name="Thomas B.C."/>
            <person name="Malmstrom R."/>
            <person name="Stieglmeier M."/>
            <person name="Klingl A."/>
            <person name="Woyke T."/>
            <person name="Ryan C.M."/>
            <person name="Banfield J.F."/>
        </authorList>
    </citation>
    <scope>NUCLEOTIDE SEQUENCE [LARGE SCALE GENOMIC DNA]</scope>
    <source>
        <strain evidence="1">CG11_big_fil_rev_8_21_14_0_20_36_20</strain>
    </source>
</reference>
<accession>A0A2H0NB65</accession>
<organism evidence="1 2">
    <name type="scientific">Candidatus Komeilibacteria bacterium CG11_big_fil_rev_8_21_14_0_20_36_20</name>
    <dbReference type="NCBI Taxonomy" id="1974477"/>
    <lineage>
        <taxon>Bacteria</taxon>
        <taxon>Candidatus Komeiliibacteriota</taxon>
    </lineage>
</organism>
<dbReference type="EMBL" id="PCWQ01000021">
    <property type="protein sequence ID" value="PIR06133.1"/>
    <property type="molecule type" value="Genomic_DNA"/>
</dbReference>
<protein>
    <submittedName>
        <fullName evidence="1">Uncharacterized protein</fullName>
    </submittedName>
</protein>
<name>A0A2H0NB65_9BACT</name>
<sequence length="99" mass="10842">MVLLVGGIIFYLTAGMRQSDEKVLKTYQPSSEIIEIVEKNALTDKGKAILYRSEPELVDGETFRKYCFANGVEALACNAPKPGGGPFGGRKVFLLKIDD</sequence>
<proteinExistence type="predicted"/>
<dbReference type="Proteomes" id="UP000230564">
    <property type="component" value="Unassembled WGS sequence"/>
</dbReference>
<evidence type="ECO:0000313" key="2">
    <source>
        <dbReference type="Proteomes" id="UP000230564"/>
    </source>
</evidence>
<dbReference type="AlphaFoldDB" id="A0A2H0NB65"/>
<evidence type="ECO:0000313" key="1">
    <source>
        <dbReference type="EMBL" id="PIR06133.1"/>
    </source>
</evidence>
<gene>
    <name evidence="1" type="ORF">COV55_04825</name>
</gene>